<name>A0AA87ZPM9_FICCA</name>
<evidence type="ECO:0000313" key="3">
    <source>
        <dbReference type="Proteomes" id="UP001187192"/>
    </source>
</evidence>
<dbReference type="Gramene" id="FCD_00027604-RA">
    <property type="protein sequence ID" value="FCD_00027604-RA:cds"/>
    <property type="gene ID" value="FCD_00027604"/>
</dbReference>
<dbReference type="AlphaFoldDB" id="A0AA87ZPM9"/>
<proteinExistence type="predicted"/>
<feature type="region of interest" description="Disordered" evidence="1">
    <location>
        <begin position="1"/>
        <end position="20"/>
    </location>
</feature>
<gene>
    <name evidence="2" type="ORF">TIFTF001_006757</name>
</gene>
<protein>
    <submittedName>
        <fullName evidence="2">Uncharacterized protein</fullName>
    </submittedName>
</protein>
<reference evidence="2" key="1">
    <citation type="submission" date="2023-07" db="EMBL/GenBank/DDBJ databases">
        <title>draft genome sequence of fig (Ficus carica).</title>
        <authorList>
            <person name="Takahashi T."/>
            <person name="Nishimura K."/>
        </authorList>
    </citation>
    <scope>NUCLEOTIDE SEQUENCE</scope>
</reference>
<sequence length="54" mass="5981">MENVSVTALPREPSKKRSGKKKIKVIKVTMHSIAHGFPILQDIAEGLELLKEAI</sequence>
<dbReference type="Proteomes" id="UP001187192">
    <property type="component" value="Unassembled WGS sequence"/>
</dbReference>
<organism evidence="2 3">
    <name type="scientific">Ficus carica</name>
    <name type="common">Common fig</name>
    <dbReference type="NCBI Taxonomy" id="3494"/>
    <lineage>
        <taxon>Eukaryota</taxon>
        <taxon>Viridiplantae</taxon>
        <taxon>Streptophyta</taxon>
        <taxon>Embryophyta</taxon>
        <taxon>Tracheophyta</taxon>
        <taxon>Spermatophyta</taxon>
        <taxon>Magnoliopsida</taxon>
        <taxon>eudicotyledons</taxon>
        <taxon>Gunneridae</taxon>
        <taxon>Pentapetalae</taxon>
        <taxon>rosids</taxon>
        <taxon>fabids</taxon>
        <taxon>Rosales</taxon>
        <taxon>Moraceae</taxon>
        <taxon>Ficeae</taxon>
        <taxon>Ficus</taxon>
    </lineage>
</organism>
<comment type="caution">
    <text evidence="2">The sequence shown here is derived from an EMBL/GenBank/DDBJ whole genome shotgun (WGS) entry which is preliminary data.</text>
</comment>
<evidence type="ECO:0000256" key="1">
    <source>
        <dbReference type="SAM" id="MobiDB-lite"/>
    </source>
</evidence>
<dbReference type="EMBL" id="BTGU01000007">
    <property type="protein sequence ID" value="GMN37384.1"/>
    <property type="molecule type" value="Genomic_DNA"/>
</dbReference>
<evidence type="ECO:0000313" key="2">
    <source>
        <dbReference type="EMBL" id="GMN37384.1"/>
    </source>
</evidence>
<accession>A0AA87ZPM9</accession>
<keyword evidence="3" id="KW-1185">Reference proteome</keyword>